<evidence type="ECO:0000313" key="1">
    <source>
        <dbReference type="EMBL" id="KAF9512805.1"/>
    </source>
</evidence>
<evidence type="ECO:0000313" key="2">
    <source>
        <dbReference type="Proteomes" id="UP000886523"/>
    </source>
</evidence>
<keyword evidence="2" id="KW-1185">Reference proteome</keyword>
<proteinExistence type="predicted"/>
<name>A0A9P6AWT1_9AGAM</name>
<comment type="caution">
    <text evidence="1">The sequence shown here is derived from an EMBL/GenBank/DDBJ whole genome shotgun (WGS) entry which is preliminary data.</text>
</comment>
<sequence length="85" mass="9562">MATPDEILSAEAYKISIASTVHPPMAAPPWMETFIADHFLPLQHSVQRILDRFDRMVDHTTAIKQMTTRAYNAGCGNGDHIPYLH</sequence>
<dbReference type="EMBL" id="MU128982">
    <property type="protein sequence ID" value="KAF9512805.1"/>
    <property type="molecule type" value="Genomic_DNA"/>
</dbReference>
<accession>A0A9P6AWT1</accession>
<dbReference type="Proteomes" id="UP000886523">
    <property type="component" value="Unassembled WGS sequence"/>
</dbReference>
<organism evidence="1 2">
    <name type="scientific">Hydnum rufescens UP504</name>
    <dbReference type="NCBI Taxonomy" id="1448309"/>
    <lineage>
        <taxon>Eukaryota</taxon>
        <taxon>Fungi</taxon>
        <taxon>Dikarya</taxon>
        <taxon>Basidiomycota</taxon>
        <taxon>Agaricomycotina</taxon>
        <taxon>Agaricomycetes</taxon>
        <taxon>Cantharellales</taxon>
        <taxon>Hydnaceae</taxon>
        <taxon>Hydnum</taxon>
    </lineage>
</organism>
<gene>
    <name evidence="1" type="ORF">BS47DRAFT_1345082</name>
</gene>
<reference evidence="1" key="1">
    <citation type="journal article" date="2020" name="Nat. Commun.">
        <title>Large-scale genome sequencing of mycorrhizal fungi provides insights into the early evolution of symbiotic traits.</title>
        <authorList>
            <person name="Miyauchi S."/>
            <person name="Kiss E."/>
            <person name="Kuo A."/>
            <person name="Drula E."/>
            <person name="Kohler A."/>
            <person name="Sanchez-Garcia M."/>
            <person name="Morin E."/>
            <person name="Andreopoulos B."/>
            <person name="Barry K.W."/>
            <person name="Bonito G."/>
            <person name="Buee M."/>
            <person name="Carver A."/>
            <person name="Chen C."/>
            <person name="Cichocki N."/>
            <person name="Clum A."/>
            <person name="Culley D."/>
            <person name="Crous P.W."/>
            <person name="Fauchery L."/>
            <person name="Girlanda M."/>
            <person name="Hayes R.D."/>
            <person name="Keri Z."/>
            <person name="LaButti K."/>
            <person name="Lipzen A."/>
            <person name="Lombard V."/>
            <person name="Magnuson J."/>
            <person name="Maillard F."/>
            <person name="Murat C."/>
            <person name="Nolan M."/>
            <person name="Ohm R.A."/>
            <person name="Pangilinan J."/>
            <person name="Pereira M.F."/>
            <person name="Perotto S."/>
            <person name="Peter M."/>
            <person name="Pfister S."/>
            <person name="Riley R."/>
            <person name="Sitrit Y."/>
            <person name="Stielow J.B."/>
            <person name="Szollosi G."/>
            <person name="Zifcakova L."/>
            <person name="Stursova M."/>
            <person name="Spatafora J.W."/>
            <person name="Tedersoo L."/>
            <person name="Vaario L.M."/>
            <person name="Yamada A."/>
            <person name="Yan M."/>
            <person name="Wang P."/>
            <person name="Xu J."/>
            <person name="Bruns T."/>
            <person name="Baldrian P."/>
            <person name="Vilgalys R."/>
            <person name="Dunand C."/>
            <person name="Henrissat B."/>
            <person name="Grigoriev I.V."/>
            <person name="Hibbett D."/>
            <person name="Nagy L.G."/>
            <person name="Martin F.M."/>
        </authorList>
    </citation>
    <scope>NUCLEOTIDE SEQUENCE</scope>
    <source>
        <strain evidence="1">UP504</strain>
    </source>
</reference>
<protein>
    <submittedName>
        <fullName evidence="1">Uncharacterized protein</fullName>
    </submittedName>
</protein>
<dbReference type="AlphaFoldDB" id="A0A9P6AWT1"/>